<dbReference type="EMBL" id="JH994067">
    <property type="protein sequence ID" value="ELQ74164.1"/>
    <property type="molecule type" value="Genomic_DNA"/>
</dbReference>
<keyword evidence="2" id="KW-1185">Reference proteome</keyword>
<dbReference type="Proteomes" id="UP000011185">
    <property type="component" value="Unassembled WGS sequence"/>
</dbReference>
<sequence length="412" mass="47871">MAAAIENATNSCFNVTREYKAPENDFLGSEGEWYQEMSGFANKTKFTNTEAWFDNEDKSTQPSTSSYIDPSLVLCHTEETSSKSGTFVDKNYNKKTKTQNKVVTSSRYSQKCETSSMKISSEKPTGKFDSGNRKNIHRIHDSIYYINSDYDVPRIIGSKITIYSSKHCSFKYIYNGVLNTVWHVFYGHYTGDVTSKLRFHIQHDDKLRFLKNTISDPQDEKALSKEVLKSIRIICQSHNKLYETKSFADSFNTKGAKASQTANIIQWRGSCLTITHQDMQRLKEENQQYISTFLNIYQTLVHAKRNEITFYFTKLQNPIQPSNYHVSYSYSEMMNYLIENVDVFFRIIEIRPMAFKSLLRLDILTILTNQLSIFFDSNLSAKLLLFPELLSLRQYNYVINEKTNILTHINYT</sequence>
<proteinExistence type="predicted"/>
<evidence type="ECO:0000313" key="1">
    <source>
        <dbReference type="EMBL" id="ELQ74164.1"/>
    </source>
</evidence>
<evidence type="ECO:0000313" key="2">
    <source>
        <dbReference type="Proteomes" id="UP000011185"/>
    </source>
</evidence>
<gene>
    <name evidence="1" type="ORF">THOM_2921</name>
</gene>
<reference evidence="1 2" key="1">
    <citation type="journal article" date="2012" name="PLoS Pathog.">
        <title>The genome of the obligate intracellular parasite Trachipleistophora hominis: new insights into microsporidian genome dynamics and reductive evolution.</title>
        <authorList>
            <person name="Heinz E."/>
            <person name="Williams T.A."/>
            <person name="Nakjang S."/>
            <person name="Noel C.J."/>
            <person name="Swan D.C."/>
            <person name="Goldberg A.V."/>
            <person name="Harris S.R."/>
            <person name="Weinmaier T."/>
            <person name="Markert S."/>
            <person name="Becher D."/>
            <person name="Bernhardt J."/>
            <person name="Dagan T."/>
            <person name="Hacker C."/>
            <person name="Lucocq J.M."/>
            <person name="Schweder T."/>
            <person name="Rattei T."/>
            <person name="Hall N."/>
            <person name="Hirt R.P."/>
            <person name="Embley T.M."/>
        </authorList>
    </citation>
    <scope>NUCLEOTIDE SEQUENCE [LARGE SCALE GENOMIC DNA]</scope>
</reference>
<name>L7JRY3_TRAHO</name>
<organism evidence="1 2">
    <name type="scientific">Trachipleistophora hominis</name>
    <name type="common">Microsporidian parasite</name>
    <dbReference type="NCBI Taxonomy" id="72359"/>
    <lineage>
        <taxon>Eukaryota</taxon>
        <taxon>Fungi</taxon>
        <taxon>Fungi incertae sedis</taxon>
        <taxon>Microsporidia</taxon>
        <taxon>Pleistophoridae</taxon>
        <taxon>Trachipleistophora</taxon>
    </lineage>
</organism>
<dbReference type="AlphaFoldDB" id="L7JRY3"/>
<protein>
    <submittedName>
        <fullName evidence="1">Uncharacterized protein</fullName>
    </submittedName>
</protein>
<accession>L7JRY3</accession>
<dbReference type="InParanoid" id="L7JRY3"/>
<dbReference type="OrthoDB" id="10596023at2759"/>
<dbReference type="VEuPathDB" id="MicrosporidiaDB:THOM_2921"/>
<dbReference type="HOGENOM" id="CLU_667629_0_0_1"/>